<dbReference type="InterPro" id="IPR001296">
    <property type="entry name" value="Glyco_trans_1"/>
</dbReference>
<comment type="caution">
    <text evidence="2">The sequence shown here is derived from an EMBL/GenBank/DDBJ whole genome shotgun (WGS) entry which is preliminary data.</text>
</comment>
<dbReference type="Pfam" id="PF00534">
    <property type="entry name" value="Glycos_transf_1"/>
    <property type="match status" value="1"/>
</dbReference>
<dbReference type="AlphaFoldDB" id="A0A8B2YP56"/>
<dbReference type="SUPFAM" id="SSF53756">
    <property type="entry name" value="UDP-Glycosyltransferase/glycogen phosphorylase"/>
    <property type="match status" value="1"/>
</dbReference>
<dbReference type="EMBL" id="QSPV01000011">
    <property type="protein sequence ID" value="RGJ91974.1"/>
    <property type="molecule type" value="Genomic_DNA"/>
</dbReference>
<dbReference type="GO" id="GO:0016757">
    <property type="term" value="F:glycosyltransferase activity"/>
    <property type="evidence" value="ECO:0007669"/>
    <property type="project" value="InterPro"/>
</dbReference>
<dbReference type="Gene3D" id="3.40.50.2000">
    <property type="entry name" value="Glycogen Phosphorylase B"/>
    <property type="match status" value="2"/>
</dbReference>
<evidence type="ECO:0000259" key="1">
    <source>
        <dbReference type="Pfam" id="PF00534"/>
    </source>
</evidence>
<sequence>MVNVILLAPLYGNGGIASWTKKYIDTFPTEEFRLIPISSVLSSKNMQAPIYERLRKGGQEVGSIIKQLKKNIVENDVKILHTTTSGSLGTFRDYQVGKLCKKYGVKTIMHCRYGCIPDILEHNNFMRWALLQTMKYYDQIWVLDKYSFNALSAIPDICDKVRLTPNSIEVDRLDCIASKSYTNFIFMANVLPTKGIFELIEAVKKVKYNIQLHIVGPATEKMFFLLKEYAANLWEQKIFYYGKLENQQAVRFLKEMDTLILPTYFPGEAFPISILEAMSYGKLVIATPRAAIADMLTALDGTHCGILIHEKSVENIVKSIEWAIENKILADEMCIKAYEKVWSSYRTDVVYELYRNHYRSLL</sequence>
<evidence type="ECO:0000313" key="2">
    <source>
        <dbReference type="EMBL" id="RGJ91974.1"/>
    </source>
</evidence>
<dbReference type="CDD" id="cd03801">
    <property type="entry name" value="GT4_PimA-like"/>
    <property type="match status" value="1"/>
</dbReference>
<dbReference type="PANTHER" id="PTHR12526:SF630">
    <property type="entry name" value="GLYCOSYLTRANSFERASE"/>
    <property type="match status" value="1"/>
</dbReference>
<dbReference type="PANTHER" id="PTHR12526">
    <property type="entry name" value="GLYCOSYLTRANSFERASE"/>
    <property type="match status" value="1"/>
</dbReference>
<accession>A0A8B2YP56</accession>
<protein>
    <submittedName>
        <fullName evidence="2">Glycosyltransferase</fullName>
    </submittedName>
</protein>
<dbReference type="Proteomes" id="UP000260844">
    <property type="component" value="Unassembled WGS sequence"/>
</dbReference>
<proteinExistence type="predicted"/>
<name>A0A8B2YP56_BACUN</name>
<evidence type="ECO:0000313" key="3">
    <source>
        <dbReference type="Proteomes" id="UP000260844"/>
    </source>
</evidence>
<dbReference type="RefSeq" id="WP_098032769.1">
    <property type="nucleotide sequence ID" value="NZ_JBCHCZ010000015.1"/>
</dbReference>
<keyword evidence="2" id="KW-0808">Transferase</keyword>
<feature type="domain" description="Glycosyl transferase family 1" evidence="1">
    <location>
        <begin position="183"/>
        <end position="338"/>
    </location>
</feature>
<organism evidence="2 3">
    <name type="scientific">Bacteroides uniformis</name>
    <dbReference type="NCBI Taxonomy" id="820"/>
    <lineage>
        <taxon>Bacteria</taxon>
        <taxon>Pseudomonadati</taxon>
        <taxon>Bacteroidota</taxon>
        <taxon>Bacteroidia</taxon>
        <taxon>Bacteroidales</taxon>
        <taxon>Bacteroidaceae</taxon>
        <taxon>Bacteroides</taxon>
    </lineage>
</organism>
<reference evidence="2 3" key="1">
    <citation type="submission" date="2018-08" db="EMBL/GenBank/DDBJ databases">
        <title>A genome reference for cultivated species of the human gut microbiota.</title>
        <authorList>
            <person name="Zou Y."/>
            <person name="Xue W."/>
            <person name="Luo G."/>
        </authorList>
    </citation>
    <scope>NUCLEOTIDE SEQUENCE [LARGE SCALE GENOMIC DNA]</scope>
    <source>
        <strain evidence="2 3">TM04-30</strain>
    </source>
</reference>
<gene>
    <name evidence="2" type="ORF">DXD40_13135</name>
</gene>